<dbReference type="CDD" id="cd06267">
    <property type="entry name" value="PBP1_LacI_sugar_binding-like"/>
    <property type="match status" value="1"/>
</dbReference>
<protein>
    <submittedName>
        <fullName evidence="5">LacI family DNA-binding transcriptional regulator</fullName>
    </submittedName>
</protein>
<keyword evidence="1" id="KW-0805">Transcription regulation</keyword>
<dbReference type="Gene3D" id="3.40.50.2300">
    <property type="match status" value="2"/>
</dbReference>
<dbReference type="SMART" id="SM00354">
    <property type="entry name" value="HTH_LACI"/>
    <property type="match status" value="1"/>
</dbReference>
<proteinExistence type="predicted"/>
<evidence type="ECO:0000313" key="6">
    <source>
        <dbReference type="Proteomes" id="UP000476511"/>
    </source>
</evidence>
<sequence>MSAPRPTIYDVARAAGVSKSLVSLVLRGSDRVSEASRAAVESAIRDLGYRPSRAATDLAAGRTRLVAVLIDDFANPWFVELVRGLGQVLAPAGYRVTVVDSANAATAEDPVEGVLSMHADGIVVARDVPRALVDSAASPIVIAGTRTDAPVGVDVVANDDGAGARLAALHVIGLGHRRIGHLAAGGGAARARAASFIATAVEAGSEVVATDYTGPATEAAGFDAAGSLLRDHAGISAIFAANDVMAIGALGAARDLGIPVPAGLSIVGYDNTPLARTHLIHLTTVDDSGFGVGREAGRLLIARMAGREPVGVARTLQPSLVVRGTTGPAR</sequence>
<reference evidence="5 6" key="1">
    <citation type="submission" date="2019-11" db="EMBL/GenBank/DDBJ databases">
        <title>Agromyces kandeliae sp. nov., isolated from mangrove soil.</title>
        <authorList>
            <person name="Wang R."/>
        </authorList>
    </citation>
    <scope>NUCLEOTIDE SEQUENCE [LARGE SCALE GENOMIC DNA]</scope>
    <source>
        <strain evidence="5 6">Q22</strain>
    </source>
</reference>
<comment type="caution">
    <text evidence="5">The sequence shown here is derived from an EMBL/GenBank/DDBJ whole genome shotgun (WGS) entry which is preliminary data.</text>
</comment>
<dbReference type="PANTHER" id="PTHR30146:SF109">
    <property type="entry name" value="HTH-TYPE TRANSCRIPTIONAL REGULATOR GALS"/>
    <property type="match status" value="1"/>
</dbReference>
<dbReference type="EMBL" id="WKJD01000021">
    <property type="protein sequence ID" value="MRX45185.1"/>
    <property type="molecule type" value="Genomic_DNA"/>
</dbReference>
<dbReference type="PANTHER" id="PTHR30146">
    <property type="entry name" value="LACI-RELATED TRANSCRIPTIONAL REPRESSOR"/>
    <property type="match status" value="1"/>
</dbReference>
<dbReference type="InterPro" id="IPR010982">
    <property type="entry name" value="Lambda_DNA-bd_dom_sf"/>
</dbReference>
<dbReference type="Gene3D" id="1.10.260.40">
    <property type="entry name" value="lambda repressor-like DNA-binding domains"/>
    <property type="match status" value="1"/>
</dbReference>
<evidence type="ECO:0000256" key="2">
    <source>
        <dbReference type="ARBA" id="ARBA00023125"/>
    </source>
</evidence>
<dbReference type="CDD" id="cd01392">
    <property type="entry name" value="HTH_LacI"/>
    <property type="match status" value="1"/>
</dbReference>
<dbReference type="InterPro" id="IPR028082">
    <property type="entry name" value="Peripla_BP_I"/>
</dbReference>
<dbReference type="Proteomes" id="UP000476511">
    <property type="component" value="Unassembled WGS sequence"/>
</dbReference>
<evidence type="ECO:0000256" key="3">
    <source>
        <dbReference type="ARBA" id="ARBA00023163"/>
    </source>
</evidence>
<dbReference type="InterPro" id="IPR000843">
    <property type="entry name" value="HTH_LacI"/>
</dbReference>
<dbReference type="PROSITE" id="PS50932">
    <property type="entry name" value="HTH_LACI_2"/>
    <property type="match status" value="1"/>
</dbReference>
<gene>
    <name evidence="5" type="ORF">GJR97_15835</name>
</gene>
<name>A0A6L5R5M1_9MICO</name>
<organism evidence="5 6">
    <name type="scientific">Agromyces kandeliae</name>
    <dbReference type="NCBI Taxonomy" id="2666141"/>
    <lineage>
        <taxon>Bacteria</taxon>
        <taxon>Bacillati</taxon>
        <taxon>Actinomycetota</taxon>
        <taxon>Actinomycetes</taxon>
        <taxon>Micrococcales</taxon>
        <taxon>Microbacteriaceae</taxon>
        <taxon>Agromyces</taxon>
    </lineage>
</organism>
<feature type="domain" description="HTH lacI-type" evidence="4">
    <location>
        <begin position="6"/>
        <end position="60"/>
    </location>
</feature>
<dbReference type="GO" id="GO:0000976">
    <property type="term" value="F:transcription cis-regulatory region binding"/>
    <property type="evidence" value="ECO:0007669"/>
    <property type="project" value="TreeGrafter"/>
</dbReference>
<evidence type="ECO:0000313" key="5">
    <source>
        <dbReference type="EMBL" id="MRX45185.1"/>
    </source>
</evidence>
<keyword evidence="3" id="KW-0804">Transcription</keyword>
<dbReference type="Pfam" id="PF13377">
    <property type="entry name" value="Peripla_BP_3"/>
    <property type="match status" value="1"/>
</dbReference>
<dbReference type="RefSeq" id="WP_154347754.1">
    <property type="nucleotide sequence ID" value="NZ_WKJD01000021.1"/>
</dbReference>
<dbReference type="GO" id="GO:0003700">
    <property type="term" value="F:DNA-binding transcription factor activity"/>
    <property type="evidence" value="ECO:0007669"/>
    <property type="project" value="TreeGrafter"/>
</dbReference>
<keyword evidence="6" id="KW-1185">Reference proteome</keyword>
<dbReference type="SUPFAM" id="SSF47413">
    <property type="entry name" value="lambda repressor-like DNA-binding domains"/>
    <property type="match status" value="1"/>
</dbReference>
<accession>A0A6L5R5M1</accession>
<dbReference type="AlphaFoldDB" id="A0A6L5R5M1"/>
<dbReference type="InterPro" id="IPR046335">
    <property type="entry name" value="LacI/GalR-like_sensor"/>
</dbReference>
<evidence type="ECO:0000259" key="4">
    <source>
        <dbReference type="PROSITE" id="PS50932"/>
    </source>
</evidence>
<keyword evidence="2 5" id="KW-0238">DNA-binding</keyword>
<dbReference type="SUPFAM" id="SSF53822">
    <property type="entry name" value="Periplasmic binding protein-like I"/>
    <property type="match status" value="1"/>
</dbReference>
<evidence type="ECO:0000256" key="1">
    <source>
        <dbReference type="ARBA" id="ARBA00023015"/>
    </source>
</evidence>
<dbReference type="Pfam" id="PF00356">
    <property type="entry name" value="LacI"/>
    <property type="match status" value="1"/>
</dbReference>